<evidence type="ECO:0000256" key="1">
    <source>
        <dbReference type="SAM" id="MobiDB-lite"/>
    </source>
</evidence>
<feature type="transmembrane region" description="Helical" evidence="2">
    <location>
        <begin position="239"/>
        <end position="261"/>
    </location>
</feature>
<evidence type="ECO:0000313" key="7">
    <source>
        <dbReference type="Proteomes" id="UP000176504"/>
    </source>
</evidence>
<evidence type="ECO:0000256" key="2">
    <source>
        <dbReference type="SAM" id="Phobius"/>
    </source>
</evidence>
<dbReference type="EMBL" id="MEVI01000003">
    <property type="protein sequence ID" value="OGC55255.1"/>
    <property type="molecule type" value="Genomic_DNA"/>
</dbReference>
<keyword evidence="2" id="KW-0812">Transmembrane</keyword>
<evidence type="ECO:0000259" key="4">
    <source>
        <dbReference type="Pfam" id="PF09972"/>
    </source>
</evidence>
<feature type="domain" description="Predicted membrane protein YciQ-like C-terminal" evidence="5">
    <location>
        <begin position="287"/>
        <end position="497"/>
    </location>
</feature>
<evidence type="ECO:0000313" key="6">
    <source>
        <dbReference type="EMBL" id="OGC55255.1"/>
    </source>
</evidence>
<keyword evidence="3" id="KW-0732">Signal</keyword>
<sequence>MKVRIPKFIAISTIFLFLSTSLAHASGEIIKKFNSEVSIYKNGVVNVRETIVYDFSTLQRHGIFRDIPYTLKNSEGKEFEMPITVLSVKNEYGQDYKYTQSRTGGNVSLKIGDPNKTITGAHTYVITYEVEGTLEEFSDHDELYWNVTGNEWKVPIETSSVRLLFPSDVPVSNLKIACFTGPFGSKEVNCSQVYDLLPSLFVTTTKYLNPNEGFTIVAGFDKGYITVIPKKEVSKLPEYLVLAGLFIWYFLLPLSVILMYLKYGRDPKINTAIPALFEPPLDGKRRLTPAESGTIVDESADDKDITATIVDLAIRGYLKITEKDQKSLGGLLSSKDYILTREETYKNKEGEVKLEKHEEALINSLFKDGDEVSTADLLDSFSKDAQNIKDNLYKNAISNGFFPHNPKTVRDIWLIVGFLSLFTINVPLGVVCIVFSRVMPRKTLKGAKSKVDILGLKRFVSSQERQLKFQEENWYLFEKLLPYAIALGVADVWAKRFEKLGEIPQRTWYTGNSSFNSYTFANSLGSLGTSVARAATPTSSSSGFSSGFSGGSSGGGGGGGGGGSW</sequence>
<keyword evidence="2" id="KW-0472">Membrane</keyword>
<feature type="region of interest" description="Disordered" evidence="1">
    <location>
        <begin position="537"/>
        <end position="565"/>
    </location>
</feature>
<protein>
    <recommendedName>
        <fullName evidence="8">DUF2207 domain-containing protein</fullName>
    </recommendedName>
</protein>
<comment type="caution">
    <text evidence="6">The sequence shown here is derived from an EMBL/GenBank/DDBJ whole genome shotgun (WGS) entry which is preliminary data.</text>
</comment>
<proteinExistence type="predicted"/>
<evidence type="ECO:0000256" key="3">
    <source>
        <dbReference type="SAM" id="SignalP"/>
    </source>
</evidence>
<dbReference type="Pfam" id="PF09972">
    <property type="entry name" value="DUF2207"/>
    <property type="match status" value="1"/>
</dbReference>
<feature type="transmembrane region" description="Helical" evidence="2">
    <location>
        <begin position="412"/>
        <end position="436"/>
    </location>
</feature>
<name>A0A1F4VDK8_UNCKA</name>
<dbReference type="Proteomes" id="UP000176504">
    <property type="component" value="Unassembled WGS sequence"/>
</dbReference>
<keyword evidence="2" id="KW-1133">Transmembrane helix</keyword>
<feature type="domain" description="DUF2207" evidence="4">
    <location>
        <begin position="30"/>
        <end position="220"/>
    </location>
</feature>
<accession>A0A1F4VDK8</accession>
<evidence type="ECO:0008006" key="8">
    <source>
        <dbReference type="Google" id="ProtNLM"/>
    </source>
</evidence>
<reference evidence="6 7" key="1">
    <citation type="journal article" date="2016" name="Nat. Commun.">
        <title>Thousands of microbial genomes shed light on interconnected biogeochemical processes in an aquifer system.</title>
        <authorList>
            <person name="Anantharaman K."/>
            <person name="Brown C.T."/>
            <person name="Hug L.A."/>
            <person name="Sharon I."/>
            <person name="Castelle C.J."/>
            <person name="Probst A.J."/>
            <person name="Thomas B.C."/>
            <person name="Singh A."/>
            <person name="Wilkins M.J."/>
            <person name="Karaoz U."/>
            <person name="Brodie E.L."/>
            <person name="Williams K.H."/>
            <person name="Hubbard S.S."/>
            <person name="Banfield J.F."/>
        </authorList>
    </citation>
    <scope>NUCLEOTIDE SEQUENCE [LARGE SCALE GENOMIC DNA]</scope>
</reference>
<feature type="chain" id="PRO_5009514982" description="DUF2207 domain-containing protein" evidence="3">
    <location>
        <begin position="26"/>
        <end position="565"/>
    </location>
</feature>
<evidence type="ECO:0000259" key="5">
    <source>
        <dbReference type="Pfam" id="PF20990"/>
    </source>
</evidence>
<gene>
    <name evidence="6" type="ORF">A3A78_04750</name>
</gene>
<feature type="compositionally biased region" description="Gly residues" evidence="1">
    <location>
        <begin position="548"/>
        <end position="565"/>
    </location>
</feature>
<organism evidence="6 7">
    <name type="scientific">candidate division WWE3 bacterium RIFCSPLOWO2_01_FULL_41_18</name>
    <dbReference type="NCBI Taxonomy" id="1802625"/>
    <lineage>
        <taxon>Bacteria</taxon>
        <taxon>Katanobacteria</taxon>
    </lineage>
</organism>
<dbReference type="InterPro" id="IPR048389">
    <property type="entry name" value="YciQ-like_C"/>
</dbReference>
<dbReference type="Pfam" id="PF20990">
    <property type="entry name" value="DUF2207_C"/>
    <property type="match status" value="1"/>
</dbReference>
<dbReference type="AlphaFoldDB" id="A0A1F4VDK8"/>
<feature type="signal peptide" evidence="3">
    <location>
        <begin position="1"/>
        <end position="25"/>
    </location>
</feature>
<dbReference type="InterPro" id="IPR018702">
    <property type="entry name" value="DUF2207"/>
</dbReference>